<dbReference type="EMBL" id="CP157355">
    <property type="protein sequence ID" value="XBM02055.1"/>
    <property type="molecule type" value="Genomic_DNA"/>
</dbReference>
<evidence type="ECO:0000313" key="1">
    <source>
        <dbReference type="EMBL" id="XBM02055.1"/>
    </source>
</evidence>
<name>A0AAU7FEK8_9NEIS</name>
<gene>
    <name evidence="1" type="ORF">ABHF33_07250</name>
</gene>
<dbReference type="KEGG" id="cmav:ABHF33_07250"/>
<organism evidence="1">
    <name type="scientific">Chitinibacter mangrovi</name>
    <dbReference type="NCBI Taxonomy" id="3153927"/>
    <lineage>
        <taxon>Bacteria</taxon>
        <taxon>Pseudomonadati</taxon>
        <taxon>Pseudomonadota</taxon>
        <taxon>Betaproteobacteria</taxon>
        <taxon>Neisseriales</taxon>
        <taxon>Chitinibacteraceae</taxon>
        <taxon>Chitinibacter</taxon>
    </lineage>
</organism>
<dbReference type="AlphaFoldDB" id="A0AAU7FEK8"/>
<protein>
    <submittedName>
        <fullName evidence="1">Uncharacterized protein</fullName>
    </submittedName>
</protein>
<proteinExistence type="predicted"/>
<reference evidence="1" key="1">
    <citation type="submission" date="2024-05" db="EMBL/GenBank/DDBJ databases">
        <authorList>
            <person name="Yang L."/>
            <person name="Pan L."/>
        </authorList>
    </citation>
    <scope>NUCLEOTIDE SEQUENCE</scope>
    <source>
        <strain evidence="1">FCG-7</strain>
    </source>
</reference>
<accession>A0AAU7FEK8</accession>
<sequence>MIVNNLAQASLKAKSEPNYHQLIFFLTATRHPDAQLIAAKQLFILRQFVAQTAETTDLAEYHQRYICWEKEMSFLANRNT</sequence>
<dbReference type="RefSeq" id="WP_348946325.1">
    <property type="nucleotide sequence ID" value="NZ_CP157355.1"/>
</dbReference>